<dbReference type="InterPro" id="IPR050194">
    <property type="entry name" value="Glycosyltransferase_grp1"/>
</dbReference>
<comment type="caution">
    <text evidence="2">The sequence shown here is derived from an EMBL/GenBank/DDBJ whole genome shotgun (WGS) entry which is preliminary data.</text>
</comment>
<dbReference type="CDD" id="cd03801">
    <property type="entry name" value="GT4_PimA-like"/>
    <property type="match status" value="1"/>
</dbReference>
<dbReference type="SUPFAM" id="SSF53756">
    <property type="entry name" value="UDP-Glycosyltransferase/glycogen phosphorylase"/>
    <property type="match status" value="1"/>
</dbReference>
<dbReference type="EMBL" id="JAZIBG010000049">
    <property type="protein sequence ID" value="MEF7616857.1"/>
    <property type="molecule type" value="Genomic_DNA"/>
</dbReference>
<dbReference type="PANTHER" id="PTHR45947">
    <property type="entry name" value="SULFOQUINOVOSYL TRANSFERASE SQD2"/>
    <property type="match status" value="1"/>
</dbReference>
<evidence type="ECO:0000313" key="3">
    <source>
        <dbReference type="Proteomes" id="UP001336250"/>
    </source>
</evidence>
<proteinExistence type="predicted"/>
<dbReference type="Proteomes" id="UP001336250">
    <property type="component" value="Unassembled WGS sequence"/>
</dbReference>
<protein>
    <submittedName>
        <fullName evidence="2">Glycosyltransferase family 4 protein</fullName>
        <ecNumber evidence="2">2.4.-.-</ecNumber>
    </submittedName>
</protein>
<keyword evidence="3" id="KW-1185">Reference proteome</keyword>
<name>A0AAW9QMK2_9BURK</name>
<dbReference type="RefSeq" id="WP_332292454.1">
    <property type="nucleotide sequence ID" value="NZ_JAZIBG010000049.1"/>
</dbReference>
<feature type="domain" description="Glycosyl transferase family 1" evidence="1">
    <location>
        <begin position="183"/>
        <end position="310"/>
    </location>
</feature>
<sequence length="399" mass="44366">MPRVALLCPGLGRVHRGHESFARNLFDLLSDSLDITLFKGGGPASAREIVVPHIARDAVGLQDIKLPVSPRWHASEAGQERIRIECTSFAWAALGALLEGGFDVIHCLDRDVCNVIYAQRHLFRHTPRVLFSNGGAIPADDLPSCDFVQEHTELNLKHSVRGKAFMIPHGVNMAIYHPDIETDFRARHNIPADAVLLICVGTICFWHKRMDYVIKEIAAAGQDLHLAIVGQDSEDSPAIRELGYKLLGDRVHFDSLAPTELPKAYAAADAFVLGSIFETFGLVYIEAMAMGLPVICTNHPNQKSIVKEGVFIDMARPGALTEVLSVGHQARWQALGRRSLDIARKYYDIRSLKQQYLLKYAEIATAPTKLPTWDLARRATQNVRGTLRWAKRTIRGQSE</sequence>
<dbReference type="Pfam" id="PF00534">
    <property type="entry name" value="Glycos_transf_1"/>
    <property type="match status" value="1"/>
</dbReference>
<evidence type="ECO:0000259" key="1">
    <source>
        <dbReference type="Pfam" id="PF00534"/>
    </source>
</evidence>
<keyword evidence="2" id="KW-0808">Transferase</keyword>
<gene>
    <name evidence="2" type="ORF">V4F39_23285</name>
</gene>
<reference evidence="2 3" key="1">
    <citation type="submission" date="2024-02" db="EMBL/GenBank/DDBJ databases">
        <title>Genome sequence of Aquincola sp. MAHUQ-54.</title>
        <authorList>
            <person name="Huq M.A."/>
        </authorList>
    </citation>
    <scope>NUCLEOTIDE SEQUENCE [LARGE SCALE GENOMIC DNA]</scope>
    <source>
        <strain evidence="2 3">MAHUQ-54</strain>
    </source>
</reference>
<evidence type="ECO:0000313" key="2">
    <source>
        <dbReference type="EMBL" id="MEF7616857.1"/>
    </source>
</evidence>
<dbReference type="InterPro" id="IPR001296">
    <property type="entry name" value="Glyco_trans_1"/>
</dbReference>
<accession>A0AAW9QMK2</accession>
<keyword evidence="2" id="KW-0328">Glycosyltransferase</keyword>
<dbReference type="GO" id="GO:0016757">
    <property type="term" value="F:glycosyltransferase activity"/>
    <property type="evidence" value="ECO:0007669"/>
    <property type="project" value="UniProtKB-KW"/>
</dbReference>
<dbReference type="PANTHER" id="PTHR45947:SF3">
    <property type="entry name" value="SULFOQUINOVOSYL TRANSFERASE SQD2"/>
    <property type="match status" value="1"/>
</dbReference>
<dbReference type="AlphaFoldDB" id="A0AAW9QMK2"/>
<organism evidence="2 3">
    <name type="scientific">Aquincola agrisoli</name>
    <dbReference type="NCBI Taxonomy" id="3119538"/>
    <lineage>
        <taxon>Bacteria</taxon>
        <taxon>Pseudomonadati</taxon>
        <taxon>Pseudomonadota</taxon>
        <taxon>Betaproteobacteria</taxon>
        <taxon>Burkholderiales</taxon>
        <taxon>Sphaerotilaceae</taxon>
        <taxon>Aquincola</taxon>
    </lineage>
</organism>
<dbReference type="Gene3D" id="3.40.50.2000">
    <property type="entry name" value="Glycogen Phosphorylase B"/>
    <property type="match status" value="1"/>
</dbReference>
<dbReference type="EC" id="2.4.-.-" evidence="2"/>